<dbReference type="EMBL" id="WHWC01000012">
    <property type="protein sequence ID" value="KAG8372447.1"/>
    <property type="molecule type" value="Genomic_DNA"/>
</dbReference>
<accession>A0AAV6WVG3</accession>
<reference evidence="1" key="1">
    <citation type="submission" date="2019-10" db="EMBL/GenBank/DDBJ databases">
        <authorList>
            <person name="Zhang R."/>
            <person name="Pan Y."/>
            <person name="Wang J."/>
            <person name="Ma R."/>
            <person name="Yu S."/>
        </authorList>
    </citation>
    <scope>NUCLEOTIDE SEQUENCE</scope>
    <source>
        <strain evidence="1">LA-IB0</strain>
        <tissue evidence="1">Leaf</tissue>
    </source>
</reference>
<dbReference type="Pfam" id="PF08284">
    <property type="entry name" value="RVP_2"/>
    <property type="match status" value="1"/>
</dbReference>
<evidence type="ECO:0000313" key="2">
    <source>
        <dbReference type="Proteomes" id="UP000826271"/>
    </source>
</evidence>
<dbReference type="AlphaFoldDB" id="A0AAV6WVG3"/>
<comment type="caution">
    <text evidence="1">The sequence shown here is derived from an EMBL/GenBank/DDBJ whole genome shotgun (WGS) entry which is preliminary data.</text>
</comment>
<proteinExistence type="predicted"/>
<dbReference type="Proteomes" id="UP000826271">
    <property type="component" value="Unassembled WGS sequence"/>
</dbReference>
<dbReference type="Gene3D" id="2.40.70.10">
    <property type="entry name" value="Acid Proteases"/>
    <property type="match status" value="1"/>
</dbReference>
<protein>
    <submittedName>
        <fullName evidence="1">Uncharacterized protein</fullName>
    </submittedName>
</protein>
<organism evidence="1 2">
    <name type="scientific">Buddleja alternifolia</name>
    <dbReference type="NCBI Taxonomy" id="168488"/>
    <lineage>
        <taxon>Eukaryota</taxon>
        <taxon>Viridiplantae</taxon>
        <taxon>Streptophyta</taxon>
        <taxon>Embryophyta</taxon>
        <taxon>Tracheophyta</taxon>
        <taxon>Spermatophyta</taxon>
        <taxon>Magnoliopsida</taxon>
        <taxon>eudicotyledons</taxon>
        <taxon>Gunneridae</taxon>
        <taxon>Pentapetalae</taxon>
        <taxon>asterids</taxon>
        <taxon>lamiids</taxon>
        <taxon>Lamiales</taxon>
        <taxon>Scrophulariaceae</taxon>
        <taxon>Buddlejeae</taxon>
        <taxon>Buddleja</taxon>
    </lineage>
</organism>
<name>A0AAV6WVG3_9LAMI</name>
<dbReference type="InterPro" id="IPR021109">
    <property type="entry name" value="Peptidase_aspartic_dom_sf"/>
</dbReference>
<keyword evidence="2" id="KW-1185">Reference proteome</keyword>
<sequence>MNNQILRDLMNNLHLMYMHKLFKDTKTLQQWLSQPPKESKHYEALRRAHVPTFDGDHDLEGVQKWFKERDDNLGKYALTIMGSPQLKIHRFTKVLKGRIQSALAVFEARNFDELLGAAIRAKVDIKIRDKENKLKRPRTAMNPGQDGECRWKTQAYIRCGLVGHKVTQCKVPEDELTKLFVPRTNDQRQNGNARVFSMTEQEADNAEDVVIGTLLINNLLAFVLITNLIHKDCTIEIENIKLNVNLVQLNIGDFDVILGMDWLARNFPHVDCRAKKIDFCPSGKESFSYQGDVRMRSKKANTLLSATQAIRAIQKGCEAYLALITYDGER</sequence>
<evidence type="ECO:0000313" key="1">
    <source>
        <dbReference type="EMBL" id="KAG8372447.1"/>
    </source>
</evidence>
<gene>
    <name evidence="1" type="ORF">BUALT_Bualt12G0067200</name>
</gene>